<dbReference type="OrthoDB" id="462174at2"/>
<accession>A0A139WT87</accession>
<dbReference type="Proteomes" id="UP000076925">
    <property type="component" value="Unassembled WGS sequence"/>
</dbReference>
<dbReference type="AlphaFoldDB" id="A0A139WT87"/>
<gene>
    <name evidence="1" type="ORF">WA1_07340</name>
</gene>
<keyword evidence="2" id="KW-1185">Reference proteome</keyword>
<evidence type="ECO:0000313" key="2">
    <source>
        <dbReference type="Proteomes" id="UP000076925"/>
    </source>
</evidence>
<sequence>MNIRLVIFSGVITACVGSVIGLAAAQIGQRNFNELKFEGQYYQDLHNRYALIGASVGLVIGVAQECVRELKSQREDE</sequence>
<protein>
    <submittedName>
        <fullName evidence="1">Uncharacterized protein</fullName>
    </submittedName>
</protein>
<dbReference type="PROSITE" id="PS51257">
    <property type="entry name" value="PROKAR_LIPOPROTEIN"/>
    <property type="match status" value="1"/>
</dbReference>
<organism evidence="1 2">
    <name type="scientific">Scytonema hofmannii PCC 7110</name>
    <dbReference type="NCBI Taxonomy" id="128403"/>
    <lineage>
        <taxon>Bacteria</taxon>
        <taxon>Bacillati</taxon>
        <taxon>Cyanobacteriota</taxon>
        <taxon>Cyanophyceae</taxon>
        <taxon>Nostocales</taxon>
        <taxon>Scytonemataceae</taxon>
        <taxon>Scytonema</taxon>
    </lineage>
</organism>
<name>A0A139WT87_9CYAN</name>
<reference evidence="1 2" key="1">
    <citation type="journal article" date="2013" name="Genome Biol. Evol.">
        <title>Genomes of Stigonematalean cyanobacteria (subsection V) and the evolution of oxygenic photosynthesis from prokaryotes to plastids.</title>
        <authorList>
            <person name="Dagan T."/>
            <person name="Roettger M."/>
            <person name="Stucken K."/>
            <person name="Landan G."/>
            <person name="Koch R."/>
            <person name="Major P."/>
            <person name="Gould S.B."/>
            <person name="Goremykin V.V."/>
            <person name="Rippka R."/>
            <person name="Tandeau de Marsac N."/>
            <person name="Gugger M."/>
            <person name="Lockhart P.J."/>
            <person name="Allen J.F."/>
            <person name="Brune I."/>
            <person name="Maus I."/>
            <person name="Puhler A."/>
            <person name="Martin W.F."/>
        </authorList>
    </citation>
    <scope>NUCLEOTIDE SEQUENCE [LARGE SCALE GENOMIC DNA]</scope>
    <source>
        <strain evidence="1 2">PCC 7110</strain>
    </source>
</reference>
<dbReference type="EMBL" id="ANNX02000051">
    <property type="protein sequence ID" value="KYC35623.1"/>
    <property type="molecule type" value="Genomic_DNA"/>
</dbReference>
<comment type="caution">
    <text evidence="1">The sequence shown here is derived from an EMBL/GenBank/DDBJ whole genome shotgun (WGS) entry which is preliminary data.</text>
</comment>
<dbReference type="RefSeq" id="WP_017747918.1">
    <property type="nucleotide sequence ID" value="NZ_KQ976354.1"/>
</dbReference>
<evidence type="ECO:0000313" key="1">
    <source>
        <dbReference type="EMBL" id="KYC35623.1"/>
    </source>
</evidence>
<proteinExistence type="predicted"/>